<dbReference type="RefSeq" id="XP_001875689.1">
    <property type="nucleotide sequence ID" value="XM_001875654.1"/>
</dbReference>
<name>B0CX52_LACBS</name>
<proteinExistence type="predicted"/>
<reference evidence="3 4" key="1">
    <citation type="journal article" date="2008" name="Nature">
        <title>The genome of Laccaria bicolor provides insights into mycorrhizal symbiosis.</title>
        <authorList>
            <person name="Martin F."/>
            <person name="Aerts A."/>
            <person name="Ahren D."/>
            <person name="Brun A."/>
            <person name="Danchin E.G.J."/>
            <person name="Duchaussoy F."/>
            <person name="Gibon J."/>
            <person name="Kohler A."/>
            <person name="Lindquist E."/>
            <person name="Pereda V."/>
            <person name="Salamov A."/>
            <person name="Shapiro H.J."/>
            <person name="Wuyts J."/>
            <person name="Blaudez D."/>
            <person name="Buee M."/>
            <person name="Brokstein P."/>
            <person name="Canbaeck B."/>
            <person name="Cohen D."/>
            <person name="Courty P.E."/>
            <person name="Coutinho P.M."/>
            <person name="Delaruelle C."/>
            <person name="Detter J.C."/>
            <person name="Deveau A."/>
            <person name="DiFazio S."/>
            <person name="Duplessis S."/>
            <person name="Fraissinet-Tachet L."/>
            <person name="Lucic E."/>
            <person name="Frey-Klett P."/>
            <person name="Fourrey C."/>
            <person name="Feussner I."/>
            <person name="Gay G."/>
            <person name="Grimwood J."/>
            <person name="Hoegger P.J."/>
            <person name="Jain P."/>
            <person name="Kilaru S."/>
            <person name="Labbe J."/>
            <person name="Lin Y.C."/>
            <person name="Legue V."/>
            <person name="Le Tacon F."/>
            <person name="Marmeisse R."/>
            <person name="Melayah D."/>
            <person name="Montanini B."/>
            <person name="Muratet M."/>
            <person name="Nehls U."/>
            <person name="Niculita-Hirzel H."/>
            <person name="Oudot-Le Secq M.P."/>
            <person name="Peter M."/>
            <person name="Quesneville H."/>
            <person name="Rajashekar B."/>
            <person name="Reich M."/>
            <person name="Rouhier N."/>
            <person name="Schmutz J."/>
            <person name="Yin T."/>
            <person name="Chalot M."/>
            <person name="Henrissat B."/>
            <person name="Kuees U."/>
            <person name="Lucas S."/>
            <person name="Van de Peer Y."/>
            <person name="Podila G.K."/>
            <person name="Polle A."/>
            <person name="Pukkila P.J."/>
            <person name="Richardson P.M."/>
            <person name="Rouze P."/>
            <person name="Sanders I.R."/>
            <person name="Stajich J.E."/>
            <person name="Tunlid A."/>
            <person name="Tuskan G."/>
            <person name="Grigoriev I.V."/>
        </authorList>
    </citation>
    <scope>NUCLEOTIDE SEQUENCE [LARGE SCALE GENOMIC DNA]</scope>
    <source>
        <strain evidence="4">S238N-H82 / ATCC MYA-4686</strain>
    </source>
</reference>
<organism evidence="4">
    <name type="scientific">Laccaria bicolor (strain S238N-H82 / ATCC MYA-4686)</name>
    <name type="common">Bicoloured deceiver</name>
    <name type="synonym">Laccaria laccata var. bicolor</name>
    <dbReference type="NCBI Taxonomy" id="486041"/>
    <lineage>
        <taxon>Eukaryota</taxon>
        <taxon>Fungi</taxon>
        <taxon>Dikarya</taxon>
        <taxon>Basidiomycota</taxon>
        <taxon>Agaricomycotina</taxon>
        <taxon>Agaricomycetes</taxon>
        <taxon>Agaricomycetidae</taxon>
        <taxon>Agaricales</taxon>
        <taxon>Agaricineae</taxon>
        <taxon>Hydnangiaceae</taxon>
        <taxon>Laccaria</taxon>
    </lineage>
</organism>
<protein>
    <submittedName>
        <fullName evidence="3">Predicted protein</fullName>
    </submittedName>
</protein>
<feature type="compositionally biased region" description="Basic and acidic residues" evidence="1">
    <location>
        <begin position="586"/>
        <end position="597"/>
    </location>
</feature>
<dbReference type="InParanoid" id="B0CX52"/>
<evidence type="ECO:0000313" key="4">
    <source>
        <dbReference type="Proteomes" id="UP000001194"/>
    </source>
</evidence>
<accession>B0CX52</accession>
<dbReference type="HOGENOM" id="CLU_033738_0_0_1"/>
<dbReference type="KEGG" id="lbc:LACBIDRAFT_292432"/>
<feature type="region of interest" description="Disordered" evidence="1">
    <location>
        <begin position="557"/>
        <end position="597"/>
    </location>
</feature>
<sequence length="613" mass="67810">MSSTPSKLTLLLPTTPYVLAYSLPLLLLSVLLTFAGTFLTIDRSRSFTPRSDASNYSSLPGAFDSPKKKRRFSWLLEGGIGGLASGYAFGLHLSTLLVLLIPATSSSAALSSKSFVAVWILSCIVTTFLSGRYSEYIRRHNNSTLFSLSLCVILHPSLTPRVIFTTVITILLTILVLISTVIPRLSTLLLHPLLRLSTASTGAFGLVLSIALLAKPQVDPWANIWERLWVQDGDGWGSGKEQGMSAAWGVFLNVGMIADWALHRWLGECPDERWDSYLATYTSNLPNQADRAGTFQPLTGFWDRWFPSSSAPLYHPSKDIIFPSDSDMKKTIPLTLHDLPQSTSPLKIKRSSTTTKGGDDANFVSSPLTFLKKSRSNKNVRVSRNTKGRKPVRFGAINEMSSDSDSDIDEKPSPSLSNPPSRPSLSYSTSSTPTLVEGRLGPGKQRAPYPYPYPHELDYDEELAKLKSQKLRFGETEGVLDYSDYEEEEDLTVQKYEGEGGERNKGKEEGWSPGFLRRLQASSPPMSMPMPGAVPVPATPSLIKAVDRIAVARKEAYRARSPPVVVPGSHRESVAVAEESDDEGDRDGHERVRQQRAPRWEEFWREVRTKAQS</sequence>
<feature type="region of interest" description="Disordered" evidence="1">
    <location>
        <begin position="494"/>
        <end position="533"/>
    </location>
</feature>
<dbReference type="EMBL" id="DS547093">
    <property type="protein sequence ID" value="EDR13191.1"/>
    <property type="molecule type" value="Genomic_DNA"/>
</dbReference>
<feature type="transmembrane region" description="Helical" evidence="2">
    <location>
        <begin position="107"/>
        <end position="129"/>
    </location>
</feature>
<feature type="transmembrane region" description="Helical" evidence="2">
    <location>
        <begin position="163"/>
        <end position="182"/>
    </location>
</feature>
<keyword evidence="4" id="KW-1185">Reference proteome</keyword>
<dbReference type="OrthoDB" id="3364886at2759"/>
<dbReference type="Proteomes" id="UP000001194">
    <property type="component" value="Unassembled WGS sequence"/>
</dbReference>
<keyword evidence="2" id="KW-0472">Membrane</keyword>
<dbReference type="AlphaFoldDB" id="B0CX52"/>
<feature type="region of interest" description="Disordered" evidence="1">
    <location>
        <begin position="343"/>
        <end position="454"/>
    </location>
</feature>
<gene>
    <name evidence="3" type="ORF">LACBIDRAFT_292432</name>
</gene>
<evidence type="ECO:0000256" key="2">
    <source>
        <dbReference type="SAM" id="Phobius"/>
    </source>
</evidence>
<feature type="transmembrane region" description="Helical" evidence="2">
    <location>
        <begin position="74"/>
        <end position="101"/>
    </location>
</feature>
<feature type="compositionally biased region" description="Basic and acidic residues" evidence="1">
    <location>
        <begin position="496"/>
        <end position="510"/>
    </location>
</feature>
<dbReference type="GeneID" id="6071643"/>
<feature type="compositionally biased region" description="Polar residues" evidence="1">
    <location>
        <begin position="343"/>
        <end position="356"/>
    </location>
</feature>
<feature type="compositionally biased region" description="Low complexity" evidence="1">
    <location>
        <begin position="413"/>
        <end position="434"/>
    </location>
</feature>
<feature type="transmembrane region" description="Helical" evidence="2">
    <location>
        <begin position="20"/>
        <end position="41"/>
    </location>
</feature>
<keyword evidence="2" id="KW-0812">Transmembrane</keyword>
<evidence type="ECO:0000256" key="1">
    <source>
        <dbReference type="SAM" id="MobiDB-lite"/>
    </source>
</evidence>
<evidence type="ECO:0000313" key="3">
    <source>
        <dbReference type="EMBL" id="EDR13191.1"/>
    </source>
</evidence>
<keyword evidence="2" id="KW-1133">Transmembrane helix</keyword>